<evidence type="ECO:0000313" key="1">
    <source>
        <dbReference type="EMBL" id="EFV00961.1"/>
    </source>
</evidence>
<accession>E6MIT6</accession>
<organism evidence="1 2">
    <name type="scientific">Pseudoramibacter alactolyticus ATCC 23263</name>
    <dbReference type="NCBI Taxonomy" id="887929"/>
    <lineage>
        <taxon>Bacteria</taxon>
        <taxon>Bacillati</taxon>
        <taxon>Bacillota</taxon>
        <taxon>Clostridia</taxon>
        <taxon>Eubacteriales</taxon>
        <taxon>Eubacteriaceae</taxon>
        <taxon>Pseudoramibacter</taxon>
    </lineage>
</organism>
<dbReference type="Proteomes" id="UP000004754">
    <property type="component" value="Unassembled WGS sequence"/>
</dbReference>
<gene>
    <name evidence="1" type="ORF">HMP0721_1921</name>
</gene>
<comment type="caution">
    <text evidence="1">The sequence shown here is derived from an EMBL/GenBank/DDBJ whole genome shotgun (WGS) entry which is preliminary data.</text>
</comment>
<keyword evidence="2" id="KW-1185">Reference proteome</keyword>
<dbReference type="HOGENOM" id="CLU_2651644_0_0_9"/>
<dbReference type="STRING" id="887929.HMP0721_1921"/>
<proteinExistence type="predicted"/>
<protein>
    <submittedName>
        <fullName evidence="1">Uncharacterized protein</fullName>
    </submittedName>
</protein>
<name>E6MIT6_9FIRM</name>
<reference evidence="1 2" key="1">
    <citation type="submission" date="2010-12" db="EMBL/GenBank/DDBJ databases">
        <authorList>
            <person name="Muzny D."/>
            <person name="Qin X."/>
            <person name="Deng J."/>
            <person name="Jiang H."/>
            <person name="Liu Y."/>
            <person name="Qu J."/>
            <person name="Song X.-Z."/>
            <person name="Zhang L."/>
            <person name="Thornton R."/>
            <person name="Coyle M."/>
            <person name="Francisco L."/>
            <person name="Jackson L."/>
            <person name="Javaid M."/>
            <person name="Korchina V."/>
            <person name="Kovar C."/>
            <person name="Mata R."/>
            <person name="Mathew T."/>
            <person name="Ngo R."/>
            <person name="Nguyen L."/>
            <person name="Nguyen N."/>
            <person name="Okwuonu G."/>
            <person name="Ongeri F."/>
            <person name="Pham C."/>
            <person name="Simmons D."/>
            <person name="Wilczek-Boney K."/>
            <person name="Hale W."/>
            <person name="Jakkamsetti A."/>
            <person name="Pham P."/>
            <person name="Ruth R."/>
            <person name="San Lucas F."/>
            <person name="Warren J."/>
            <person name="Zhang J."/>
            <person name="Zhao Z."/>
            <person name="Zhou C."/>
            <person name="Zhu D."/>
            <person name="Lee S."/>
            <person name="Bess C."/>
            <person name="Blankenburg K."/>
            <person name="Forbes L."/>
            <person name="Fu Q."/>
            <person name="Gubbala S."/>
            <person name="Hirani K."/>
            <person name="Jayaseelan J.C."/>
            <person name="Lara F."/>
            <person name="Munidasa M."/>
            <person name="Palculict T."/>
            <person name="Patil S."/>
            <person name="Pu L.-L."/>
            <person name="Saada N."/>
            <person name="Tang L."/>
            <person name="Weissenberger G."/>
            <person name="Zhu Y."/>
            <person name="Hemphill L."/>
            <person name="Shang Y."/>
            <person name="Youmans B."/>
            <person name="Ayvaz T."/>
            <person name="Ross M."/>
            <person name="Santibanez J."/>
            <person name="Aqrawi P."/>
            <person name="Gross S."/>
            <person name="Joshi V."/>
            <person name="Fowler G."/>
            <person name="Nazareth L."/>
            <person name="Reid J."/>
            <person name="Worley K."/>
            <person name="Petrosino J."/>
            <person name="Highlander S."/>
            <person name="Gibbs R."/>
        </authorList>
    </citation>
    <scope>NUCLEOTIDE SEQUENCE [LARGE SCALE GENOMIC DNA]</scope>
    <source>
        <strain evidence="1 2">ATCC 23263</strain>
    </source>
</reference>
<sequence length="76" mass="8719">MLEQAAPIERGQKTPKPDKIQTIRWQADGLDWTGEPESAWPMPKIIAFKPDGIRSYRFYGSRCQRIGKNLVFIVSV</sequence>
<dbReference type="AlphaFoldDB" id="E6MIT6"/>
<evidence type="ECO:0000313" key="2">
    <source>
        <dbReference type="Proteomes" id="UP000004754"/>
    </source>
</evidence>
<dbReference type="EMBL" id="AEQN01000024">
    <property type="protein sequence ID" value="EFV00961.1"/>
    <property type="molecule type" value="Genomic_DNA"/>
</dbReference>